<dbReference type="AlphaFoldDB" id="A0A7N2MDP4"/>
<reference evidence="2 3" key="1">
    <citation type="journal article" date="2016" name="G3 (Bethesda)">
        <title>First Draft Assembly and Annotation of the Genome of a California Endemic Oak Quercus lobata Nee (Fagaceae).</title>
        <authorList>
            <person name="Sork V.L."/>
            <person name="Fitz-Gibbon S.T."/>
            <person name="Puiu D."/>
            <person name="Crepeau M."/>
            <person name="Gugger P.F."/>
            <person name="Sherman R."/>
            <person name="Stevens K."/>
            <person name="Langley C.H."/>
            <person name="Pellegrini M."/>
            <person name="Salzberg S.L."/>
        </authorList>
    </citation>
    <scope>NUCLEOTIDE SEQUENCE [LARGE SCALE GENOMIC DNA]</scope>
    <source>
        <strain evidence="2 3">cv. SW786</strain>
    </source>
</reference>
<feature type="compositionally biased region" description="Polar residues" evidence="1">
    <location>
        <begin position="153"/>
        <end position="162"/>
    </location>
</feature>
<feature type="region of interest" description="Disordered" evidence="1">
    <location>
        <begin position="120"/>
        <end position="193"/>
    </location>
</feature>
<name>A0A7N2MDP4_QUELO</name>
<evidence type="ECO:0000313" key="3">
    <source>
        <dbReference type="Proteomes" id="UP000594261"/>
    </source>
</evidence>
<dbReference type="PANTHER" id="PTHR33325">
    <property type="entry name" value="ZINC FINGER, CCHC-TYPE-RELATED"/>
    <property type="match status" value="1"/>
</dbReference>
<dbReference type="EMBL" id="LRBV02000008">
    <property type="status" value="NOT_ANNOTATED_CDS"/>
    <property type="molecule type" value="Genomic_DNA"/>
</dbReference>
<feature type="compositionally biased region" description="Basic and acidic residues" evidence="1">
    <location>
        <begin position="168"/>
        <end position="179"/>
    </location>
</feature>
<sequence length="247" mass="28539">MSNLTKLEFVAFDLSSTNYLSWILDAEIHLEAMALGDTIKDGNKTSQQDKAKAVIFIRHHLNEELKTEYLTEKDPLIQWKKLRERYEHHKSVILPNARYDWLHLRLQDFKSSHLTGSIPFPEVNGMSFKRNGGNKGRGRGRGKNNQYKGKRTLSPSKRNNPPYNRKWYKNEIKPQESGRDLYQASSKDKGKGVEVNLSDLSDLEDPMNYLDISNEPNVTHLEASDFFFKDINKEVENLIGDQNVVTN</sequence>
<protein>
    <submittedName>
        <fullName evidence="2">Uncharacterized protein</fullName>
    </submittedName>
</protein>
<evidence type="ECO:0000313" key="2">
    <source>
        <dbReference type="EnsemblPlants" id="QL08p053765:mrna"/>
    </source>
</evidence>
<dbReference type="EnsemblPlants" id="QL08p053765:mrna">
    <property type="protein sequence ID" value="QL08p053765:mrna"/>
    <property type="gene ID" value="QL08p053765"/>
</dbReference>
<dbReference type="Proteomes" id="UP000594261">
    <property type="component" value="Chromosome 8"/>
</dbReference>
<dbReference type="InParanoid" id="A0A7N2MDP4"/>
<keyword evidence="3" id="KW-1185">Reference proteome</keyword>
<dbReference type="Gramene" id="QL08p053765:mrna">
    <property type="protein sequence ID" value="QL08p053765:mrna"/>
    <property type="gene ID" value="QL08p053765"/>
</dbReference>
<accession>A0A7N2MDP4</accession>
<organism evidence="2 3">
    <name type="scientific">Quercus lobata</name>
    <name type="common">Valley oak</name>
    <dbReference type="NCBI Taxonomy" id="97700"/>
    <lineage>
        <taxon>Eukaryota</taxon>
        <taxon>Viridiplantae</taxon>
        <taxon>Streptophyta</taxon>
        <taxon>Embryophyta</taxon>
        <taxon>Tracheophyta</taxon>
        <taxon>Spermatophyta</taxon>
        <taxon>Magnoliopsida</taxon>
        <taxon>eudicotyledons</taxon>
        <taxon>Gunneridae</taxon>
        <taxon>Pentapetalae</taxon>
        <taxon>rosids</taxon>
        <taxon>fabids</taxon>
        <taxon>Fagales</taxon>
        <taxon>Fagaceae</taxon>
        <taxon>Quercus</taxon>
    </lineage>
</organism>
<reference evidence="2" key="2">
    <citation type="submission" date="2021-01" db="UniProtKB">
        <authorList>
            <consortium name="EnsemblPlants"/>
        </authorList>
    </citation>
    <scope>IDENTIFICATION</scope>
</reference>
<evidence type="ECO:0000256" key="1">
    <source>
        <dbReference type="SAM" id="MobiDB-lite"/>
    </source>
</evidence>
<dbReference type="PANTHER" id="PTHR33325:SF11">
    <property type="entry name" value="COLD SHOCK DOMAIN-CONTAINING PROTEIN 4-LIKE"/>
    <property type="match status" value="1"/>
</dbReference>
<proteinExistence type="predicted"/>
<dbReference type="OMA" id="ERYEHHK"/>